<keyword evidence="3" id="KW-1185">Reference proteome</keyword>
<accession>A0A814R4J6</accession>
<name>A0A814R4J6_9BILA</name>
<proteinExistence type="predicted"/>
<dbReference type="EMBL" id="CAJNOQ010006195">
    <property type="protein sequence ID" value="CAF1126965.1"/>
    <property type="molecule type" value="Genomic_DNA"/>
</dbReference>
<dbReference type="AlphaFoldDB" id="A0A814R4J6"/>
<gene>
    <name evidence="1" type="ORF">GPM918_LOCUS19986</name>
    <name evidence="2" type="ORF">SRO942_LOCUS19983</name>
</gene>
<sequence>MDVLHALYKTLINDFCKPVQLLMCRDGNDVLFPLEPPLSSFSDEKDQQNNAIPQQLDIRKVLDSLYEDVNNDKQRKQVDVTSSSTINGVDPLFPFDQKKLRARQFRLTCPLVSRQSISNIEDTYGVRLDSDTRLCEGPYVILHTHLIKVHKLNRSCATTLVNAIQEQQIEQNAISSLEMEVNKGRI</sequence>
<organism evidence="1 3">
    <name type="scientific">Didymodactylos carnosus</name>
    <dbReference type="NCBI Taxonomy" id="1234261"/>
    <lineage>
        <taxon>Eukaryota</taxon>
        <taxon>Metazoa</taxon>
        <taxon>Spiralia</taxon>
        <taxon>Gnathifera</taxon>
        <taxon>Rotifera</taxon>
        <taxon>Eurotatoria</taxon>
        <taxon>Bdelloidea</taxon>
        <taxon>Philodinida</taxon>
        <taxon>Philodinidae</taxon>
        <taxon>Didymodactylos</taxon>
    </lineage>
</organism>
<reference evidence="1" key="1">
    <citation type="submission" date="2021-02" db="EMBL/GenBank/DDBJ databases">
        <authorList>
            <person name="Nowell W R."/>
        </authorList>
    </citation>
    <scope>NUCLEOTIDE SEQUENCE</scope>
</reference>
<dbReference type="EMBL" id="CAJOBC010006195">
    <property type="protein sequence ID" value="CAF3890518.1"/>
    <property type="molecule type" value="Genomic_DNA"/>
</dbReference>
<dbReference type="Proteomes" id="UP000663829">
    <property type="component" value="Unassembled WGS sequence"/>
</dbReference>
<protein>
    <submittedName>
        <fullName evidence="1">Uncharacterized protein</fullName>
    </submittedName>
</protein>
<evidence type="ECO:0000313" key="2">
    <source>
        <dbReference type="EMBL" id="CAF3890518.1"/>
    </source>
</evidence>
<evidence type="ECO:0000313" key="1">
    <source>
        <dbReference type="EMBL" id="CAF1126965.1"/>
    </source>
</evidence>
<comment type="caution">
    <text evidence="1">The sequence shown here is derived from an EMBL/GenBank/DDBJ whole genome shotgun (WGS) entry which is preliminary data.</text>
</comment>
<evidence type="ECO:0000313" key="3">
    <source>
        <dbReference type="Proteomes" id="UP000663829"/>
    </source>
</evidence>
<dbReference type="Proteomes" id="UP000681722">
    <property type="component" value="Unassembled WGS sequence"/>
</dbReference>